<keyword evidence="4 5" id="KW-0012">Acyltransferase</keyword>
<comment type="similarity">
    <text evidence="1 5">Belongs to the arylamine N-acetyltransferase family.</text>
</comment>
<dbReference type="GO" id="GO:0004060">
    <property type="term" value="F:arylamine N-acetyltransferase activity"/>
    <property type="evidence" value="ECO:0007669"/>
    <property type="project" value="UniProtKB-EC"/>
</dbReference>
<dbReference type="PANTHER" id="PTHR11786">
    <property type="entry name" value="N-HYDROXYARYLAMINE O-ACETYLTRANSFERASE"/>
    <property type="match status" value="1"/>
</dbReference>
<dbReference type="GeneTree" id="ENSGT00390000012054"/>
<organism evidence="6 7">
    <name type="scientific">Paramormyrops kingsleyae</name>
    <dbReference type="NCBI Taxonomy" id="1676925"/>
    <lineage>
        <taxon>Eukaryota</taxon>
        <taxon>Metazoa</taxon>
        <taxon>Chordata</taxon>
        <taxon>Craniata</taxon>
        <taxon>Vertebrata</taxon>
        <taxon>Euteleostomi</taxon>
        <taxon>Actinopterygii</taxon>
        <taxon>Neopterygii</taxon>
        <taxon>Teleostei</taxon>
        <taxon>Osteoglossocephala</taxon>
        <taxon>Osteoglossomorpha</taxon>
        <taxon>Osteoglossiformes</taxon>
        <taxon>Mormyridae</taxon>
        <taxon>Paramormyrops</taxon>
    </lineage>
</organism>
<dbReference type="Gene3D" id="3.30.2140.20">
    <property type="match status" value="1"/>
</dbReference>
<reference evidence="6" key="1">
    <citation type="submission" date="2025-08" db="UniProtKB">
        <authorList>
            <consortium name="Ensembl"/>
        </authorList>
    </citation>
    <scope>IDENTIFICATION</scope>
</reference>
<dbReference type="Ensembl" id="ENSPKIT00000036876.1">
    <property type="protein sequence ID" value="ENSPKIP00000012479.1"/>
    <property type="gene ID" value="ENSPKIG00000000263.1"/>
</dbReference>
<keyword evidence="7" id="KW-1185">Reference proteome</keyword>
<dbReference type="KEGG" id="pki:111832738"/>
<evidence type="ECO:0000256" key="2">
    <source>
        <dbReference type="ARBA" id="ARBA00012701"/>
    </source>
</evidence>
<dbReference type="FunFam" id="3.30.2140.20:FF:000001">
    <property type="entry name" value="Arylamine N-acetyltransferase 1"/>
    <property type="match status" value="1"/>
</dbReference>
<dbReference type="Pfam" id="PF00797">
    <property type="entry name" value="Acetyltransf_2"/>
    <property type="match status" value="1"/>
</dbReference>
<dbReference type="PANTHER" id="PTHR11786:SF8">
    <property type="entry name" value="ARYLAMINE N-ACETYLTRANSFERASE 1"/>
    <property type="match status" value="1"/>
</dbReference>
<sequence>MDRMNVADYLQRIGYKGPFQKADLETLNQIHKLHVDSIPFENLSIHCGEKITMDLAVIYDKIIRKNRGGWCCENNYLFSWVLKELGYNNTVLGSRVFNNFLNQYNPRESHFINKIDIDGVSYIADVSFGVSGQIWQPLELTVDKDQPQLPGVFRLIKADGMWVLQKTSRKQIIPNEAFAKSDLLNKSITKKIYGFTLAPRQPEHFMETIQFLQTSPESLFVQKSICSLQTPTGFHALIGWTYTEVTYNYEEGADLFNIENIPKEEVETVLKDKFNLLLEKRLVPLNNKAAYTL</sequence>
<dbReference type="InterPro" id="IPR038765">
    <property type="entry name" value="Papain-like_cys_pep_sf"/>
</dbReference>
<dbReference type="PRINTS" id="PR01543">
    <property type="entry name" value="ANATRNSFRASE"/>
</dbReference>
<dbReference type="STRING" id="1676925.ENSPKIP00000012479"/>
<accession>A0A3B3R2Q9</accession>
<protein>
    <recommendedName>
        <fullName evidence="2">arylamine N-acetyltransferase</fullName>
        <ecNumber evidence="2">2.3.1.5</ecNumber>
    </recommendedName>
</protein>
<dbReference type="Proteomes" id="UP000261540">
    <property type="component" value="Unplaced"/>
</dbReference>
<evidence type="ECO:0000256" key="3">
    <source>
        <dbReference type="ARBA" id="ARBA00022679"/>
    </source>
</evidence>
<dbReference type="SUPFAM" id="SSF54001">
    <property type="entry name" value="Cysteine proteinases"/>
    <property type="match status" value="1"/>
</dbReference>
<keyword evidence="3 5" id="KW-0808">Transferase</keyword>
<dbReference type="EC" id="2.3.1.5" evidence="2"/>
<dbReference type="InterPro" id="IPR053710">
    <property type="entry name" value="Arylamine_NAT_domain_sf"/>
</dbReference>
<name>A0A3B3R2Q9_9TELE</name>
<dbReference type="InterPro" id="IPR001447">
    <property type="entry name" value="Arylamine_N-AcTrfase"/>
</dbReference>
<evidence type="ECO:0000256" key="5">
    <source>
        <dbReference type="RuleBase" id="RU003452"/>
    </source>
</evidence>
<evidence type="ECO:0000313" key="6">
    <source>
        <dbReference type="Ensembl" id="ENSPKIP00000012479.1"/>
    </source>
</evidence>
<evidence type="ECO:0000256" key="1">
    <source>
        <dbReference type="ARBA" id="ARBA00006547"/>
    </source>
</evidence>
<dbReference type="OrthoDB" id="10260017at2759"/>
<reference evidence="6" key="2">
    <citation type="submission" date="2025-09" db="UniProtKB">
        <authorList>
            <consortium name="Ensembl"/>
        </authorList>
    </citation>
    <scope>IDENTIFICATION</scope>
</reference>
<dbReference type="AlphaFoldDB" id="A0A3B3R2Q9"/>
<proteinExistence type="inferred from homology"/>
<evidence type="ECO:0000313" key="7">
    <source>
        <dbReference type="Proteomes" id="UP000261540"/>
    </source>
</evidence>
<evidence type="ECO:0000256" key="4">
    <source>
        <dbReference type="ARBA" id="ARBA00023315"/>
    </source>
</evidence>